<proteinExistence type="predicted"/>
<dbReference type="EMBL" id="CP017241">
    <property type="protein sequence ID" value="APO76006.1"/>
    <property type="molecule type" value="Genomic_DNA"/>
</dbReference>
<name>A0A1L5P7B7_RHIET</name>
<dbReference type="AlphaFoldDB" id="A0A1L5P7B7"/>
<evidence type="ECO:0000313" key="2">
    <source>
        <dbReference type="Proteomes" id="UP000185109"/>
    </source>
</evidence>
<evidence type="ECO:0000313" key="1">
    <source>
        <dbReference type="EMBL" id="APO76006.1"/>
    </source>
</evidence>
<gene>
    <name evidence="1" type="ORF">AM571_CH03206</name>
</gene>
<accession>A0A1L5P7B7</accession>
<organism evidence="1 2">
    <name type="scientific">Rhizobium etli 8C-3</name>
    <dbReference type="NCBI Taxonomy" id="538025"/>
    <lineage>
        <taxon>Bacteria</taxon>
        <taxon>Pseudomonadati</taxon>
        <taxon>Pseudomonadota</taxon>
        <taxon>Alphaproteobacteria</taxon>
        <taxon>Hyphomicrobiales</taxon>
        <taxon>Rhizobiaceae</taxon>
        <taxon>Rhizobium/Agrobacterium group</taxon>
        <taxon>Rhizobium</taxon>
    </lineage>
</organism>
<sequence>MLFNGDGIDVKKLSNPVRSPGQLRSRLRPRPWRQGYALVIPFWAEAPENGPSGAGLRMALIFLFAK</sequence>
<dbReference type="Proteomes" id="UP000185109">
    <property type="component" value="Chromosome"/>
</dbReference>
<protein>
    <submittedName>
        <fullName evidence="1">Uncharacterized protein</fullName>
    </submittedName>
</protein>
<reference evidence="1 2" key="1">
    <citation type="submission" date="2016-09" db="EMBL/GenBank/DDBJ databases">
        <title>The complete genome sequences of Rhizobium gallicum, symbiovars gallicum and phaseoli, symbionts associated to common bean (Phaseolus vulgaris).</title>
        <authorList>
            <person name="Bustos P."/>
            <person name="Santamaria R.I."/>
            <person name="Perez-Carrascal O.M."/>
            <person name="Juarez S."/>
            <person name="Lozano L."/>
            <person name="Martinez-Flores I."/>
            <person name="Martinez-Romero E."/>
            <person name="Cevallos M."/>
            <person name="Romero D."/>
            <person name="Davila G."/>
            <person name="Gonzalez V."/>
        </authorList>
    </citation>
    <scope>NUCLEOTIDE SEQUENCE [LARGE SCALE GENOMIC DNA]</scope>
    <source>
        <strain evidence="1 2">8C-3</strain>
    </source>
</reference>